<evidence type="ECO:0000313" key="2">
    <source>
        <dbReference type="Proteomes" id="UP001219568"/>
    </source>
</evidence>
<sequence length="146" mass="17184">MTEFNYLLDAFCSADISVINVVQDMSDILSYRKRAHFTLVLGYEMDRQRRLLVEFDTSDISEKALSRIERCMIEHSVDGQFGTILEQRDPDYEQWLFENISRHDNSSIEVWEQHEVMDGKSHVVVKEGILDEKILMEFCNDLYTAH</sequence>
<dbReference type="AlphaFoldDB" id="A0AAD6N817"/>
<keyword evidence="2" id="KW-1185">Reference proteome</keyword>
<organism evidence="1 2">
    <name type="scientific">Penicillium canescens</name>
    <dbReference type="NCBI Taxonomy" id="5083"/>
    <lineage>
        <taxon>Eukaryota</taxon>
        <taxon>Fungi</taxon>
        <taxon>Dikarya</taxon>
        <taxon>Ascomycota</taxon>
        <taxon>Pezizomycotina</taxon>
        <taxon>Eurotiomycetes</taxon>
        <taxon>Eurotiomycetidae</taxon>
        <taxon>Eurotiales</taxon>
        <taxon>Aspergillaceae</taxon>
        <taxon>Penicillium</taxon>
    </lineage>
</organism>
<name>A0AAD6N817_PENCN</name>
<gene>
    <name evidence="1" type="ORF">N7460_006762</name>
</gene>
<comment type="caution">
    <text evidence="1">The sequence shown here is derived from an EMBL/GenBank/DDBJ whole genome shotgun (WGS) entry which is preliminary data.</text>
</comment>
<dbReference type="EMBL" id="JAQJZL010000005">
    <property type="protein sequence ID" value="KAJ6041372.1"/>
    <property type="molecule type" value="Genomic_DNA"/>
</dbReference>
<dbReference type="Proteomes" id="UP001219568">
    <property type="component" value="Unassembled WGS sequence"/>
</dbReference>
<proteinExistence type="predicted"/>
<reference evidence="1" key="2">
    <citation type="submission" date="2023-01" db="EMBL/GenBank/DDBJ databases">
        <authorList>
            <person name="Petersen C."/>
        </authorList>
    </citation>
    <scope>NUCLEOTIDE SEQUENCE</scope>
    <source>
        <strain evidence="1">IBT 15450</strain>
    </source>
</reference>
<evidence type="ECO:0000313" key="1">
    <source>
        <dbReference type="EMBL" id="KAJ6041372.1"/>
    </source>
</evidence>
<accession>A0AAD6N817</accession>
<reference evidence="1" key="1">
    <citation type="journal article" date="2023" name="IMA Fungus">
        <title>Comparative genomic study of the Penicillium genus elucidates a diverse pangenome and 15 lateral gene transfer events.</title>
        <authorList>
            <person name="Petersen C."/>
            <person name="Sorensen T."/>
            <person name="Nielsen M.R."/>
            <person name="Sondergaard T.E."/>
            <person name="Sorensen J.L."/>
            <person name="Fitzpatrick D.A."/>
            <person name="Frisvad J.C."/>
            <person name="Nielsen K.L."/>
        </authorList>
    </citation>
    <scope>NUCLEOTIDE SEQUENCE</scope>
    <source>
        <strain evidence="1">IBT 15450</strain>
    </source>
</reference>
<protein>
    <submittedName>
        <fullName evidence="1">Uncharacterized protein</fullName>
    </submittedName>
</protein>